<evidence type="ECO:0000313" key="5">
    <source>
        <dbReference type="EMBL" id="MFD0835925.1"/>
    </source>
</evidence>
<comment type="caution">
    <text evidence="5">The sequence shown here is derived from an EMBL/GenBank/DDBJ whole genome shotgun (WGS) entry which is preliminary data.</text>
</comment>
<proteinExistence type="inferred from homology"/>
<sequence>MVQNSLKKQLQEGKTVYGPFSKLQDPAIVEIAAFSGFNFIIIDMEHGPFSVETVQNMIRTAEAKGITPVVRVTENSETLILRVLDIGAKCIQVPQICNKLDAEKVVKATKFYPKGERGMCRYVRAAEYTNIMSSEHFGKANDSIMTIIHIEGMEGINNLSEILKVDGIDVIFLGPYDLSQSCGVPGQVDHEKVVNSMKNAVKLAKEHNKAVGTFTESPEKAKMWRDIGVQYISYAVDVGLIMKTFKDITKELNESSVENIDRTHTSISA</sequence>
<evidence type="ECO:0000256" key="3">
    <source>
        <dbReference type="ARBA" id="ARBA00023239"/>
    </source>
</evidence>
<evidence type="ECO:0000256" key="2">
    <source>
        <dbReference type="ARBA" id="ARBA00022723"/>
    </source>
</evidence>
<dbReference type="Gene3D" id="3.20.20.60">
    <property type="entry name" value="Phosphoenolpyruvate-binding domains"/>
    <property type="match status" value="1"/>
</dbReference>
<accession>A0ABW3BTM5</accession>
<evidence type="ECO:0000313" key="6">
    <source>
        <dbReference type="Proteomes" id="UP001597011"/>
    </source>
</evidence>
<dbReference type="EMBL" id="JBHTIB010000012">
    <property type="protein sequence ID" value="MFD0835925.1"/>
    <property type="molecule type" value="Genomic_DNA"/>
</dbReference>
<comment type="similarity">
    <text evidence="1">Belongs to the HpcH/HpaI aldolase family.</text>
</comment>
<dbReference type="GO" id="GO:0016829">
    <property type="term" value="F:lyase activity"/>
    <property type="evidence" value="ECO:0007669"/>
    <property type="project" value="UniProtKB-KW"/>
</dbReference>
<reference evidence="6" key="1">
    <citation type="journal article" date="2019" name="Int. J. Syst. Evol. Microbiol.">
        <title>The Global Catalogue of Microorganisms (GCM) 10K type strain sequencing project: providing services to taxonomists for standard genome sequencing and annotation.</title>
        <authorList>
            <consortium name="The Broad Institute Genomics Platform"/>
            <consortium name="The Broad Institute Genome Sequencing Center for Infectious Disease"/>
            <person name="Wu L."/>
            <person name="Ma J."/>
        </authorList>
    </citation>
    <scope>NUCLEOTIDE SEQUENCE [LARGE SCALE GENOMIC DNA]</scope>
    <source>
        <strain evidence="6">CCUG 60529</strain>
    </source>
</reference>
<evidence type="ECO:0000259" key="4">
    <source>
        <dbReference type="Pfam" id="PF03328"/>
    </source>
</evidence>
<keyword evidence="2" id="KW-0479">Metal-binding</keyword>
<dbReference type="InterPro" id="IPR040442">
    <property type="entry name" value="Pyrv_kinase-like_dom_sf"/>
</dbReference>
<dbReference type="SUPFAM" id="SSF51621">
    <property type="entry name" value="Phosphoenolpyruvate/pyruvate domain"/>
    <property type="match status" value="1"/>
</dbReference>
<dbReference type="Proteomes" id="UP001597011">
    <property type="component" value="Unassembled WGS sequence"/>
</dbReference>
<protein>
    <submittedName>
        <fullName evidence="5">HpcH/HpaI aldolase/citrate lyase family protein</fullName>
    </submittedName>
</protein>
<dbReference type="PANTHER" id="PTHR30502">
    <property type="entry name" value="2-KETO-3-DEOXY-L-RHAMNONATE ALDOLASE"/>
    <property type="match status" value="1"/>
</dbReference>
<dbReference type="Pfam" id="PF03328">
    <property type="entry name" value="HpcH_HpaI"/>
    <property type="match status" value="1"/>
</dbReference>
<feature type="domain" description="HpcH/HpaI aldolase/citrate lyase" evidence="4">
    <location>
        <begin position="19"/>
        <end position="242"/>
    </location>
</feature>
<gene>
    <name evidence="5" type="ORF">ACFQ0I_09130</name>
</gene>
<keyword evidence="6" id="KW-1185">Reference proteome</keyword>
<evidence type="ECO:0000256" key="1">
    <source>
        <dbReference type="ARBA" id="ARBA00005568"/>
    </source>
</evidence>
<keyword evidence="3 5" id="KW-0456">Lyase</keyword>
<organism evidence="5 6">
    <name type="scientific">Mariniflexile aquimaris</name>
    <dbReference type="NCBI Taxonomy" id="881009"/>
    <lineage>
        <taxon>Bacteria</taxon>
        <taxon>Pseudomonadati</taxon>
        <taxon>Bacteroidota</taxon>
        <taxon>Flavobacteriia</taxon>
        <taxon>Flavobacteriales</taxon>
        <taxon>Flavobacteriaceae</taxon>
        <taxon>Mariniflexile</taxon>
    </lineage>
</organism>
<name>A0ABW3BTM5_9FLAO</name>
<dbReference type="PANTHER" id="PTHR30502:SF0">
    <property type="entry name" value="PHOSPHOENOLPYRUVATE CARBOXYLASE FAMILY PROTEIN"/>
    <property type="match status" value="1"/>
</dbReference>
<dbReference type="InterPro" id="IPR050251">
    <property type="entry name" value="HpcH-HpaI_aldolase"/>
</dbReference>
<dbReference type="InterPro" id="IPR005000">
    <property type="entry name" value="Aldolase/citrate-lyase_domain"/>
</dbReference>
<dbReference type="RefSeq" id="WP_379941485.1">
    <property type="nucleotide sequence ID" value="NZ_JBHTIB010000012.1"/>
</dbReference>
<dbReference type="InterPro" id="IPR015813">
    <property type="entry name" value="Pyrv/PenolPyrv_kinase-like_dom"/>
</dbReference>